<comment type="cofactor">
    <cofactor evidence="1 5">
        <name>pyridoxal 5'-phosphate</name>
        <dbReference type="ChEBI" id="CHEBI:597326"/>
    </cofactor>
</comment>
<keyword evidence="7" id="KW-1185">Reference proteome</keyword>
<dbReference type="AlphaFoldDB" id="A0A5J4JMD6"/>
<proteinExistence type="inferred from homology"/>
<dbReference type="GO" id="GO:0047804">
    <property type="term" value="F:cysteine-S-conjugate beta-lyase activity"/>
    <property type="evidence" value="ECO:0007669"/>
    <property type="project" value="InterPro"/>
</dbReference>
<keyword evidence="4" id="KW-0456">Lyase</keyword>
<dbReference type="Pfam" id="PF01053">
    <property type="entry name" value="Cys_Met_Meta_PP"/>
    <property type="match status" value="1"/>
</dbReference>
<dbReference type="InterPro" id="IPR015424">
    <property type="entry name" value="PyrdxlP-dep_Trfase"/>
</dbReference>
<evidence type="ECO:0000256" key="1">
    <source>
        <dbReference type="ARBA" id="ARBA00001933"/>
    </source>
</evidence>
<dbReference type="PANTHER" id="PTHR43500:SF1">
    <property type="entry name" value="CYSTATHIONINE BETA-LYASE-RELATED"/>
    <property type="match status" value="1"/>
</dbReference>
<gene>
    <name evidence="6" type="ORF">BpJC7_31580</name>
</gene>
<accession>A0A5J4JMD6</accession>
<evidence type="ECO:0000256" key="5">
    <source>
        <dbReference type="RuleBase" id="RU362118"/>
    </source>
</evidence>
<organism evidence="6 7">
    <name type="scientific">Weizmannia acidilactici</name>
    <dbReference type="NCBI Taxonomy" id="2607726"/>
    <lineage>
        <taxon>Bacteria</taxon>
        <taxon>Bacillati</taxon>
        <taxon>Bacillota</taxon>
        <taxon>Bacilli</taxon>
        <taxon>Bacillales</taxon>
        <taxon>Bacillaceae</taxon>
        <taxon>Heyndrickxia</taxon>
    </lineage>
</organism>
<evidence type="ECO:0008006" key="8">
    <source>
        <dbReference type="Google" id="ProtNLM"/>
    </source>
</evidence>
<name>A0A5J4JMD6_9BACI</name>
<comment type="similarity">
    <text evidence="2 5">Belongs to the trans-sulfuration enzymes family.</text>
</comment>
<evidence type="ECO:0000256" key="3">
    <source>
        <dbReference type="ARBA" id="ARBA00022898"/>
    </source>
</evidence>
<reference evidence="6 7" key="1">
    <citation type="submission" date="2019-09" db="EMBL/GenBank/DDBJ databases">
        <title>Draft genome sequence of Bacillus sp. JC-7.</title>
        <authorList>
            <person name="Tanaka N."/>
            <person name="Shiwa Y."/>
            <person name="Fujita N."/>
            <person name="Tanasupawat S."/>
        </authorList>
    </citation>
    <scope>NUCLEOTIDE SEQUENCE [LARGE SCALE GENOMIC DNA]</scope>
    <source>
        <strain evidence="6 7">JC-7</strain>
    </source>
</reference>
<dbReference type="Proteomes" id="UP000391919">
    <property type="component" value="Unassembled WGS sequence"/>
</dbReference>
<sequence>MYGSSGLLSFELKQKGLEKITKFMDSLKVFKIGVSRGSFESLAWSPFYGTNGDQLQQEHLSQDLIRLAAGLEDTDVLLEDLDRGLNQFV</sequence>
<dbReference type="GO" id="GO:0019450">
    <property type="term" value="P:L-cysteine catabolic process to pyruvate"/>
    <property type="evidence" value="ECO:0007669"/>
    <property type="project" value="TreeGrafter"/>
</dbReference>
<dbReference type="Gene3D" id="3.90.1150.10">
    <property type="entry name" value="Aspartate Aminotransferase, domain 1"/>
    <property type="match status" value="1"/>
</dbReference>
<dbReference type="InterPro" id="IPR015422">
    <property type="entry name" value="PyrdxlP-dep_Trfase_small"/>
</dbReference>
<dbReference type="InterPro" id="IPR006233">
    <property type="entry name" value="Cys_b_lyase_bac"/>
</dbReference>
<dbReference type="EMBL" id="BKZQ01000079">
    <property type="protein sequence ID" value="GER71855.1"/>
    <property type="molecule type" value="Genomic_DNA"/>
</dbReference>
<protein>
    <recommendedName>
        <fullName evidence="8">Cystathionine gamma-synthase</fullName>
    </recommendedName>
</protein>
<dbReference type="GO" id="GO:0019346">
    <property type="term" value="P:transsulfuration"/>
    <property type="evidence" value="ECO:0007669"/>
    <property type="project" value="InterPro"/>
</dbReference>
<evidence type="ECO:0000313" key="6">
    <source>
        <dbReference type="EMBL" id="GER71855.1"/>
    </source>
</evidence>
<dbReference type="GO" id="GO:0030170">
    <property type="term" value="F:pyridoxal phosphate binding"/>
    <property type="evidence" value="ECO:0007669"/>
    <property type="project" value="InterPro"/>
</dbReference>
<keyword evidence="3 5" id="KW-0663">Pyridoxal phosphate</keyword>
<evidence type="ECO:0000256" key="4">
    <source>
        <dbReference type="ARBA" id="ARBA00023239"/>
    </source>
</evidence>
<dbReference type="PANTHER" id="PTHR43500">
    <property type="entry name" value="CYSTATHIONINE BETA-LYASE-RELATED"/>
    <property type="match status" value="1"/>
</dbReference>
<evidence type="ECO:0000313" key="7">
    <source>
        <dbReference type="Proteomes" id="UP000391919"/>
    </source>
</evidence>
<comment type="caution">
    <text evidence="6">The sequence shown here is derived from an EMBL/GenBank/DDBJ whole genome shotgun (WGS) entry which is preliminary data.</text>
</comment>
<dbReference type="SUPFAM" id="SSF53383">
    <property type="entry name" value="PLP-dependent transferases"/>
    <property type="match status" value="1"/>
</dbReference>
<evidence type="ECO:0000256" key="2">
    <source>
        <dbReference type="ARBA" id="ARBA00009077"/>
    </source>
</evidence>
<dbReference type="InterPro" id="IPR000277">
    <property type="entry name" value="Cys/Met-Metab_PyrdxlP-dep_enz"/>
</dbReference>